<dbReference type="EMBL" id="CP048630">
    <property type="protein sequence ID" value="QIB34272.1"/>
    <property type="molecule type" value="Genomic_DNA"/>
</dbReference>
<dbReference type="AlphaFoldDB" id="A0A6P1YMG4"/>
<proteinExistence type="predicted"/>
<evidence type="ECO:0000256" key="2">
    <source>
        <dbReference type="ARBA" id="ARBA00022691"/>
    </source>
</evidence>
<dbReference type="KEGG" id="apra:G3A50_11540"/>
<keyword evidence="5" id="KW-1185">Reference proteome</keyword>
<feature type="domain" description="Methyltransferase small" evidence="3">
    <location>
        <begin position="96"/>
        <end position="153"/>
    </location>
</feature>
<evidence type="ECO:0000313" key="5">
    <source>
        <dbReference type="Proteomes" id="UP000464751"/>
    </source>
</evidence>
<reference evidence="4 5" key="1">
    <citation type="submission" date="2020-02" db="EMBL/GenBank/DDBJ databases">
        <authorList>
            <person name="Li G."/>
        </authorList>
    </citation>
    <scope>NUCLEOTIDE SEQUENCE [LARGE SCALE GENOMIC DNA]</scope>
    <source>
        <strain evidence="4 5">DSM 102029</strain>
    </source>
</reference>
<keyword evidence="4" id="KW-0808">Transferase</keyword>
<evidence type="ECO:0000259" key="3">
    <source>
        <dbReference type="Pfam" id="PF05175"/>
    </source>
</evidence>
<keyword evidence="2" id="KW-0949">S-adenosyl-L-methionine</keyword>
<dbReference type="InterPro" id="IPR029063">
    <property type="entry name" value="SAM-dependent_MTases_sf"/>
</dbReference>
<evidence type="ECO:0000256" key="1">
    <source>
        <dbReference type="ARBA" id="ARBA00022603"/>
    </source>
</evidence>
<organism evidence="4 5">
    <name type="scientific">Ancylobacter pratisalsi</name>
    <dbReference type="NCBI Taxonomy" id="1745854"/>
    <lineage>
        <taxon>Bacteria</taxon>
        <taxon>Pseudomonadati</taxon>
        <taxon>Pseudomonadota</taxon>
        <taxon>Alphaproteobacteria</taxon>
        <taxon>Hyphomicrobiales</taxon>
        <taxon>Xanthobacteraceae</taxon>
        <taxon>Ancylobacter</taxon>
    </lineage>
</organism>
<dbReference type="InterPro" id="IPR007848">
    <property type="entry name" value="Small_mtfrase_dom"/>
</dbReference>
<protein>
    <submittedName>
        <fullName evidence="4">Methyltransferase</fullName>
    </submittedName>
</protein>
<sequence>MYGLSKDAAAFLGLSDKRAKKQTKALAATVALRNHAGLAKLDELGIPLIVQRGPFAGMRYTRSSAGSLLCAKIIGSYESEIAEWFEHAAADGGYDRFVDVGCAEGYYAIGMATRCPTIKVDAFDIDEQAQEMASELAHLNGVDTRVSISGIAEPSVLQKILSESQHPLLLLDIEGYEDILLDPVVIPALADADIIVELHEHKRPGLTYRIMERFVKTHRMDAVAAVPDAWKMKKAVEANSDLASLLDLSAEGRRLPQLWLRLNAVNRHNP</sequence>
<keyword evidence="1 4" id="KW-0489">Methyltransferase</keyword>
<dbReference type="CDD" id="cd02440">
    <property type="entry name" value="AdoMet_MTases"/>
    <property type="match status" value="1"/>
</dbReference>
<dbReference type="GO" id="GO:0008168">
    <property type="term" value="F:methyltransferase activity"/>
    <property type="evidence" value="ECO:0007669"/>
    <property type="project" value="UniProtKB-KW"/>
</dbReference>
<dbReference type="Gene3D" id="3.40.50.150">
    <property type="entry name" value="Vaccinia Virus protein VP39"/>
    <property type="match status" value="1"/>
</dbReference>
<evidence type="ECO:0000313" key="4">
    <source>
        <dbReference type="EMBL" id="QIB34272.1"/>
    </source>
</evidence>
<dbReference type="GO" id="GO:0032259">
    <property type="term" value="P:methylation"/>
    <property type="evidence" value="ECO:0007669"/>
    <property type="project" value="UniProtKB-KW"/>
</dbReference>
<dbReference type="Pfam" id="PF05175">
    <property type="entry name" value="MTS"/>
    <property type="match status" value="1"/>
</dbReference>
<name>A0A6P1YMG4_9HYPH</name>
<dbReference type="SUPFAM" id="SSF53335">
    <property type="entry name" value="S-adenosyl-L-methionine-dependent methyltransferases"/>
    <property type="match status" value="1"/>
</dbReference>
<gene>
    <name evidence="4" type="ORF">G3A50_11540</name>
</gene>
<dbReference type="Proteomes" id="UP000464751">
    <property type="component" value="Chromosome"/>
</dbReference>
<accession>A0A6P1YMG4</accession>